<evidence type="ECO:0000256" key="4">
    <source>
        <dbReference type="ARBA" id="ARBA00022692"/>
    </source>
</evidence>
<keyword evidence="1" id="KW-1003">Cell membrane</keyword>
<protein>
    <recommendedName>
        <fullName evidence="13">Glycerol-3-phosphate acyltransferase PlsY</fullName>
    </recommendedName>
</protein>
<dbReference type="PANTHER" id="PTHR30309">
    <property type="entry name" value="INNER MEMBRANE PROTEIN YGIH"/>
    <property type="match status" value="1"/>
</dbReference>
<evidence type="ECO:0008006" key="13">
    <source>
        <dbReference type="Google" id="ProtNLM"/>
    </source>
</evidence>
<evidence type="ECO:0000256" key="5">
    <source>
        <dbReference type="ARBA" id="ARBA00022989"/>
    </source>
</evidence>
<evidence type="ECO:0000313" key="11">
    <source>
        <dbReference type="EMBL" id="GBU05902.1"/>
    </source>
</evidence>
<keyword evidence="3" id="KW-0808">Transferase</keyword>
<evidence type="ECO:0000256" key="6">
    <source>
        <dbReference type="ARBA" id="ARBA00023098"/>
    </source>
</evidence>
<feature type="transmembrane region" description="Helical" evidence="10">
    <location>
        <begin position="57"/>
        <end position="78"/>
    </location>
</feature>
<dbReference type="GeneID" id="97506863"/>
<keyword evidence="9" id="KW-1208">Phospholipid metabolism</keyword>
<gene>
    <name evidence="11" type="ORF">FAEUMB_24430</name>
</gene>
<keyword evidence="4 10" id="KW-0812">Transmembrane</keyword>
<dbReference type="EMBL" id="BHEO01000008">
    <property type="protein sequence ID" value="GBU05902.1"/>
    <property type="molecule type" value="Genomic_DNA"/>
</dbReference>
<evidence type="ECO:0000256" key="10">
    <source>
        <dbReference type="SAM" id="Phobius"/>
    </source>
</evidence>
<sequence>MGKIYTTRWTMGRGIFYTMIGYVSGSVLYAKVFGKLFCQKDVTEDTIDGNPGTTNAFLNGGIWCGICTLLCDLLKGILPVYAYMHGLPGADIWITFVLAAPVAGHIFPVFHRFRGGKGIAVSFGVLLGLYPYMKPVLLLACCFLLFSFVIVITPNYHKTFATYLFATILVLFFGKNSYVSLGMILISALVLGKLMLCREEREEIKVKLL</sequence>
<evidence type="ECO:0000313" key="12">
    <source>
        <dbReference type="Proteomes" id="UP000702954"/>
    </source>
</evidence>
<evidence type="ECO:0000256" key="2">
    <source>
        <dbReference type="ARBA" id="ARBA00022516"/>
    </source>
</evidence>
<proteinExistence type="predicted"/>
<accession>A0ABQ0R014</accession>
<feature type="transmembrane region" description="Helical" evidence="10">
    <location>
        <begin position="90"/>
        <end position="107"/>
    </location>
</feature>
<dbReference type="RefSeq" id="WP_242990178.1">
    <property type="nucleotide sequence ID" value="NZ_AP031411.1"/>
</dbReference>
<dbReference type="SMART" id="SM01207">
    <property type="entry name" value="G3P_acyltransf"/>
    <property type="match status" value="1"/>
</dbReference>
<keyword evidence="7 10" id="KW-0472">Membrane</keyword>
<evidence type="ECO:0000256" key="9">
    <source>
        <dbReference type="ARBA" id="ARBA00023264"/>
    </source>
</evidence>
<keyword evidence="12" id="KW-1185">Reference proteome</keyword>
<feature type="transmembrane region" description="Helical" evidence="10">
    <location>
        <begin position="137"/>
        <end position="157"/>
    </location>
</feature>
<keyword evidence="5 10" id="KW-1133">Transmembrane helix</keyword>
<organism evidence="11 12">
    <name type="scientific">Faecalimonas umbilicata</name>
    <dbReference type="NCBI Taxonomy" id="1912855"/>
    <lineage>
        <taxon>Bacteria</taxon>
        <taxon>Bacillati</taxon>
        <taxon>Bacillota</taxon>
        <taxon>Clostridia</taxon>
        <taxon>Lachnospirales</taxon>
        <taxon>Lachnospiraceae</taxon>
        <taxon>Faecalimonas</taxon>
    </lineage>
</organism>
<evidence type="ECO:0000256" key="7">
    <source>
        <dbReference type="ARBA" id="ARBA00023136"/>
    </source>
</evidence>
<keyword evidence="2" id="KW-0444">Lipid biosynthesis</keyword>
<evidence type="ECO:0000256" key="8">
    <source>
        <dbReference type="ARBA" id="ARBA00023209"/>
    </source>
</evidence>
<feature type="transmembrane region" description="Helical" evidence="10">
    <location>
        <begin position="15"/>
        <end position="37"/>
    </location>
</feature>
<name>A0ABQ0R014_9FIRM</name>
<dbReference type="InterPro" id="IPR003811">
    <property type="entry name" value="G3P_acylTferase_PlsY"/>
</dbReference>
<evidence type="ECO:0000256" key="1">
    <source>
        <dbReference type="ARBA" id="ARBA00022475"/>
    </source>
</evidence>
<keyword evidence="6" id="KW-0443">Lipid metabolism</keyword>
<evidence type="ECO:0000256" key="3">
    <source>
        <dbReference type="ARBA" id="ARBA00022679"/>
    </source>
</evidence>
<dbReference type="PANTHER" id="PTHR30309:SF0">
    <property type="entry name" value="GLYCEROL-3-PHOSPHATE ACYLTRANSFERASE-RELATED"/>
    <property type="match status" value="1"/>
</dbReference>
<feature type="transmembrane region" description="Helical" evidence="10">
    <location>
        <begin position="163"/>
        <end position="191"/>
    </location>
</feature>
<keyword evidence="8" id="KW-0594">Phospholipid biosynthesis</keyword>
<reference evidence="11 12" key="1">
    <citation type="journal article" date="2018" name="Int. J. Syst. Evol. Microbiol.">
        <title>Draft Genome Sequence of Faecalimonas umbilicata JCM 30896T, an Acetate-Producing Bacterium Isolated from Human Feces.</title>
        <authorList>
            <person name="Sakamoto M."/>
            <person name="Ikeyama N."/>
            <person name="Yuki M."/>
            <person name="Ohkuma M."/>
        </authorList>
    </citation>
    <scope>NUCLEOTIDE SEQUENCE [LARGE SCALE GENOMIC DNA]</scope>
    <source>
        <strain evidence="11 12">EGH7</strain>
    </source>
</reference>
<comment type="caution">
    <text evidence="11">The sequence shown here is derived from an EMBL/GenBank/DDBJ whole genome shotgun (WGS) entry which is preliminary data.</text>
</comment>
<dbReference type="Proteomes" id="UP000702954">
    <property type="component" value="Unassembled WGS sequence"/>
</dbReference>
<dbReference type="Pfam" id="PF02660">
    <property type="entry name" value="G3P_acyltransf"/>
    <property type="match status" value="1"/>
</dbReference>